<dbReference type="EMBL" id="JALPRX010000076">
    <property type="protein sequence ID" value="MCK8786207.1"/>
    <property type="molecule type" value="Genomic_DNA"/>
</dbReference>
<organism evidence="3 4">
    <name type="scientific">Roseomonas acroporae</name>
    <dbReference type="NCBI Taxonomy" id="2937791"/>
    <lineage>
        <taxon>Bacteria</taxon>
        <taxon>Pseudomonadati</taxon>
        <taxon>Pseudomonadota</taxon>
        <taxon>Alphaproteobacteria</taxon>
        <taxon>Acetobacterales</taxon>
        <taxon>Roseomonadaceae</taxon>
        <taxon>Roseomonas</taxon>
    </lineage>
</organism>
<feature type="transmembrane region" description="Helical" evidence="2">
    <location>
        <begin position="49"/>
        <end position="69"/>
    </location>
</feature>
<dbReference type="Proteomes" id="UP001139516">
    <property type="component" value="Unassembled WGS sequence"/>
</dbReference>
<comment type="caution">
    <text evidence="3">The sequence shown here is derived from an EMBL/GenBank/DDBJ whole genome shotgun (WGS) entry which is preliminary data.</text>
</comment>
<evidence type="ECO:0000256" key="2">
    <source>
        <dbReference type="SAM" id="Phobius"/>
    </source>
</evidence>
<gene>
    <name evidence="3" type="ORF">M0638_17665</name>
</gene>
<keyword evidence="2" id="KW-0472">Membrane</keyword>
<keyword evidence="4" id="KW-1185">Reference proteome</keyword>
<reference evidence="3" key="1">
    <citation type="submission" date="2022-04" db="EMBL/GenBank/DDBJ databases">
        <title>Roseomonas acroporae sp. nov., isolated from coral Acropora digitifera.</title>
        <authorList>
            <person name="Sun H."/>
        </authorList>
    </citation>
    <scope>NUCLEOTIDE SEQUENCE</scope>
    <source>
        <strain evidence="3">NAR14</strain>
    </source>
</reference>
<proteinExistence type="predicted"/>
<sequence>MIIQPRLTVTHGLGTRAAPRRPAACPGPDRRPGPEQDMLDLWREDGRPASAGLVAAASALVVAATLLLARLTGVA</sequence>
<accession>A0A9X2BV24</accession>
<feature type="compositionally biased region" description="Basic and acidic residues" evidence="1">
    <location>
        <begin position="28"/>
        <end position="37"/>
    </location>
</feature>
<feature type="region of interest" description="Disordered" evidence="1">
    <location>
        <begin position="9"/>
        <end position="37"/>
    </location>
</feature>
<dbReference type="RefSeq" id="WP_248668322.1">
    <property type="nucleotide sequence ID" value="NZ_JALPRX010000076.1"/>
</dbReference>
<feature type="compositionally biased region" description="Low complexity" evidence="1">
    <location>
        <begin position="12"/>
        <end position="27"/>
    </location>
</feature>
<keyword evidence="2" id="KW-1133">Transmembrane helix</keyword>
<evidence type="ECO:0000313" key="3">
    <source>
        <dbReference type="EMBL" id="MCK8786207.1"/>
    </source>
</evidence>
<evidence type="ECO:0000256" key="1">
    <source>
        <dbReference type="SAM" id="MobiDB-lite"/>
    </source>
</evidence>
<protein>
    <submittedName>
        <fullName evidence="3">Uncharacterized protein</fullName>
    </submittedName>
</protein>
<name>A0A9X2BV24_9PROT</name>
<evidence type="ECO:0000313" key="4">
    <source>
        <dbReference type="Proteomes" id="UP001139516"/>
    </source>
</evidence>
<keyword evidence="2" id="KW-0812">Transmembrane</keyword>
<dbReference type="AlphaFoldDB" id="A0A9X2BV24"/>